<dbReference type="Proteomes" id="UP000646827">
    <property type="component" value="Unassembled WGS sequence"/>
</dbReference>
<keyword evidence="3" id="KW-1185">Reference proteome</keyword>
<dbReference type="GO" id="GO:0008080">
    <property type="term" value="F:N-acetyltransferase activity"/>
    <property type="evidence" value="ECO:0007669"/>
    <property type="project" value="TreeGrafter"/>
</dbReference>
<dbReference type="CDD" id="cd04301">
    <property type="entry name" value="NAT_SF"/>
    <property type="match status" value="2"/>
</dbReference>
<dbReference type="GO" id="GO:0006048">
    <property type="term" value="P:UDP-N-acetylglucosamine biosynthetic process"/>
    <property type="evidence" value="ECO:0007669"/>
    <property type="project" value="UniProtKB-UniPathway"/>
</dbReference>
<sequence length="255" mass="28769">MVIPKYTNLEIHPALTEEDKQKCIDIRIKVFVHEQNYPLKSEIDQYDALSQYWLATCESIDAKERVAVGTVRLYKVNAQVGKVGRMAVLSDIRGMSVGSKLICTLREAAKAQGVQSLLLEGQVDKRTFYEKVGFVVEKEDEVPYDVRADTNERVPVGTIRSVPVKNDKQVGRLGRLAVLSDARGLSVGKKLALTMLEGAKTQGIKSIVLDGQVDKRGFYEKVGFVVEDADNEPFIYYDKPHYQMWMRSIPKEKLI</sequence>
<evidence type="ECO:0000313" key="3">
    <source>
        <dbReference type="Proteomes" id="UP000646827"/>
    </source>
</evidence>
<feature type="domain" description="N-acetyltransferase" evidence="1">
    <location>
        <begin position="10"/>
        <end position="157"/>
    </location>
</feature>
<reference evidence="2 3" key="1">
    <citation type="submission" date="2020-12" db="EMBL/GenBank/DDBJ databases">
        <title>Metabolic potential, ecology and presence of endohyphal bacteria is reflected in genomic diversity of Mucoromycotina.</title>
        <authorList>
            <person name="Muszewska A."/>
            <person name="Okrasinska A."/>
            <person name="Steczkiewicz K."/>
            <person name="Drgas O."/>
            <person name="Orlowska M."/>
            <person name="Perlinska-Lenart U."/>
            <person name="Aleksandrzak-Piekarczyk T."/>
            <person name="Szatraj K."/>
            <person name="Zielenkiewicz U."/>
            <person name="Pilsyk S."/>
            <person name="Malc E."/>
            <person name="Mieczkowski P."/>
            <person name="Kruszewska J.S."/>
            <person name="Biernat P."/>
            <person name="Pawlowska J."/>
        </authorList>
    </citation>
    <scope>NUCLEOTIDE SEQUENCE [LARGE SCALE GENOMIC DNA]</scope>
    <source>
        <strain evidence="2 3">CBS 142.35</strain>
    </source>
</reference>
<dbReference type="AlphaFoldDB" id="A0A8H7RRG6"/>
<evidence type="ECO:0000313" key="2">
    <source>
        <dbReference type="EMBL" id="KAG2215335.1"/>
    </source>
</evidence>
<dbReference type="SUPFAM" id="SSF55729">
    <property type="entry name" value="Acyl-CoA N-acyltransferases (Nat)"/>
    <property type="match status" value="2"/>
</dbReference>
<dbReference type="PROSITE" id="PS51186">
    <property type="entry name" value="GNAT"/>
    <property type="match status" value="2"/>
</dbReference>
<gene>
    <name evidence="2" type="ORF">INT45_011176</name>
</gene>
<name>A0A8H7RRG6_9FUNG</name>
<evidence type="ECO:0000259" key="1">
    <source>
        <dbReference type="PROSITE" id="PS51186"/>
    </source>
</evidence>
<dbReference type="InterPro" id="IPR016181">
    <property type="entry name" value="Acyl_CoA_acyltransferase"/>
</dbReference>
<organism evidence="2 3">
    <name type="scientific">Circinella minor</name>
    <dbReference type="NCBI Taxonomy" id="1195481"/>
    <lineage>
        <taxon>Eukaryota</taxon>
        <taxon>Fungi</taxon>
        <taxon>Fungi incertae sedis</taxon>
        <taxon>Mucoromycota</taxon>
        <taxon>Mucoromycotina</taxon>
        <taxon>Mucoromycetes</taxon>
        <taxon>Mucorales</taxon>
        <taxon>Lichtheimiaceae</taxon>
        <taxon>Circinella</taxon>
    </lineage>
</organism>
<dbReference type="Gene3D" id="3.40.630.30">
    <property type="match status" value="2"/>
</dbReference>
<dbReference type="PANTHER" id="PTHR13355">
    <property type="entry name" value="GLUCOSAMINE 6-PHOSPHATE N-ACETYLTRANSFERASE"/>
    <property type="match status" value="1"/>
</dbReference>
<dbReference type="UniPathway" id="UPA00113">
    <property type="reaction ID" value="UER00529"/>
</dbReference>
<dbReference type="OrthoDB" id="329272at2759"/>
<proteinExistence type="predicted"/>
<dbReference type="Pfam" id="PF13508">
    <property type="entry name" value="Acetyltransf_7"/>
    <property type="match status" value="1"/>
</dbReference>
<dbReference type="InterPro" id="IPR039143">
    <property type="entry name" value="GNPNAT1-like"/>
</dbReference>
<accession>A0A8H7RRG6</accession>
<comment type="caution">
    <text evidence="2">The sequence shown here is derived from an EMBL/GenBank/DDBJ whole genome shotgun (WGS) entry which is preliminary data.</text>
</comment>
<feature type="domain" description="N-acetyltransferase" evidence="1">
    <location>
        <begin position="155"/>
        <end position="249"/>
    </location>
</feature>
<dbReference type="Pfam" id="PF00583">
    <property type="entry name" value="Acetyltransf_1"/>
    <property type="match status" value="1"/>
</dbReference>
<dbReference type="EMBL" id="JAEPRB010000528">
    <property type="protein sequence ID" value="KAG2215335.1"/>
    <property type="molecule type" value="Genomic_DNA"/>
</dbReference>
<dbReference type="PANTHER" id="PTHR13355:SF22">
    <property type="entry name" value="SLL0786 PROTEIN"/>
    <property type="match status" value="1"/>
</dbReference>
<protein>
    <recommendedName>
        <fullName evidence="1">N-acetyltransferase domain-containing protein</fullName>
    </recommendedName>
</protein>
<dbReference type="InterPro" id="IPR000182">
    <property type="entry name" value="GNAT_dom"/>
</dbReference>